<dbReference type="GO" id="GO:0016020">
    <property type="term" value="C:membrane"/>
    <property type="evidence" value="ECO:0007669"/>
    <property type="project" value="InterPro"/>
</dbReference>
<evidence type="ECO:0000313" key="3">
    <source>
        <dbReference type="EMBL" id="MBC9795038.1"/>
    </source>
</evidence>
<feature type="domain" description="Signal transduction histidine kinase internal region" evidence="2">
    <location>
        <begin position="206"/>
        <end position="280"/>
    </location>
</feature>
<feature type="transmembrane region" description="Helical" evidence="1">
    <location>
        <begin position="169"/>
        <end position="189"/>
    </location>
</feature>
<dbReference type="GO" id="GO:0000155">
    <property type="term" value="F:phosphorelay sensor kinase activity"/>
    <property type="evidence" value="ECO:0007669"/>
    <property type="project" value="InterPro"/>
</dbReference>
<feature type="transmembrane region" description="Helical" evidence="1">
    <location>
        <begin position="144"/>
        <end position="163"/>
    </location>
</feature>
<gene>
    <name evidence="3" type="ORF">IBL28_03595</name>
</gene>
<organism evidence="3 4">
    <name type="scientific">Sinomicrobium weinanense</name>
    <dbReference type="NCBI Taxonomy" id="2842200"/>
    <lineage>
        <taxon>Bacteria</taxon>
        <taxon>Pseudomonadati</taxon>
        <taxon>Bacteroidota</taxon>
        <taxon>Flavobacteriia</taxon>
        <taxon>Flavobacteriales</taxon>
        <taxon>Flavobacteriaceae</taxon>
        <taxon>Sinomicrobium</taxon>
    </lineage>
</organism>
<name>A0A926Q0R9_9FLAO</name>
<comment type="caution">
    <text evidence="3">The sequence shown here is derived from an EMBL/GenBank/DDBJ whole genome shotgun (WGS) entry which is preliminary data.</text>
</comment>
<dbReference type="Proteomes" id="UP000653730">
    <property type="component" value="Unassembled WGS sequence"/>
</dbReference>
<keyword evidence="1" id="KW-0472">Membrane</keyword>
<dbReference type="Pfam" id="PF06580">
    <property type="entry name" value="His_kinase"/>
    <property type="match status" value="1"/>
</dbReference>
<keyword evidence="4" id="KW-1185">Reference proteome</keyword>
<protein>
    <submittedName>
        <fullName evidence="3">Histidine kinase</fullName>
    </submittedName>
</protein>
<dbReference type="InterPro" id="IPR050640">
    <property type="entry name" value="Bact_2-comp_sensor_kinase"/>
</dbReference>
<keyword evidence="1" id="KW-0812">Transmembrane</keyword>
<feature type="transmembrane region" description="Helical" evidence="1">
    <location>
        <begin position="73"/>
        <end position="93"/>
    </location>
</feature>
<keyword evidence="3" id="KW-0808">Transferase</keyword>
<keyword evidence="1" id="KW-1133">Transmembrane helix</keyword>
<evidence type="ECO:0000259" key="2">
    <source>
        <dbReference type="Pfam" id="PF06580"/>
    </source>
</evidence>
<dbReference type="PANTHER" id="PTHR34220:SF7">
    <property type="entry name" value="SENSOR HISTIDINE KINASE YPDA"/>
    <property type="match status" value="1"/>
</dbReference>
<dbReference type="InterPro" id="IPR010559">
    <property type="entry name" value="Sig_transdc_His_kin_internal"/>
</dbReference>
<reference evidence="3 4" key="1">
    <citation type="submission" date="2020-09" db="EMBL/GenBank/DDBJ databases">
        <title>Sinomicrobium weinanense sp. nov., a halophilic bacteria isolated from saline-alkali soil.</title>
        <authorList>
            <person name="Wu P."/>
            <person name="Ren H."/>
            <person name="Mei Y."/>
            <person name="Liang Y."/>
            <person name="Chen Z."/>
        </authorList>
    </citation>
    <scope>NUCLEOTIDE SEQUENCE [LARGE SCALE GENOMIC DNA]</scope>
    <source>
        <strain evidence="3 4">FJxs</strain>
    </source>
</reference>
<evidence type="ECO:0000313" key="4">
    <source>
        <dbReference type="Proteomes" id="UP000653730"/>
    </source>
</evidence>
<dbReference type="RefSeq" id="WP_187964196.1">
    <property type="nucleotide sequence ID" value="NZ_JACVDC010000006.1"/>
</dbReference>
<accession>A0A926Q0R9</accession>
<dbReference type="AlphaFoldDB" id="A0A926Q0R9"/>
<proteinExistence type="predicted"/>
<feature type="transmembrane region" description="Helical" evidence="1">
    <location>
        <begin position="6"/>
        <end position="28"/>
    </location>
</feature>
<evidence type="ECO:0000256" key="1">
    <source>
        <dbReference type="SAM" id="Phobius"/>
    </source>
</evidence>
<dbReference type="PANTHER" id="PTHR34220">
    <property type="entry name" value="SENSOR HISTIDINE KINASE YPDA"/>
    <property type="match status" value="1"/>
</dbReference>
<sequence>MMFLDPYESFLIIVSILGTTICFNLALYFGYHKRAAYLFFALYCLFHIFKVYLKGLPAEERIIPLLPLTTYDYIYLSVLLGMSSLQIFLLYHFALPFKKYIIPSLIGISILSFFLLDEYTYIFIGLGIALLQTLWAWKNKKDVGIILLGVIGFSACVLLRVFGYMPYGYFVGIIFFIFCMFLSVGLELARQNRGYQQALLRSSWLENQLLKKSIQPHFLFNSLTSLQELIDTDPEKAGNFVDNLSKEFELFSKISHEKLIPVKDELELIRHYLDIMAVRKSIKFNLETANLNEADRIPPGVFLTLVENGITHGYENGKAGNFRITKKESKSCCRYEVFNDGENTRPGTDQGMGHQYVLSRLEESYGRKYDFSSSPCTGGWLSVIKIFL</sequence>
<dbReference type="EMBL" id="JACVDC010000006">
    <property type="protein sequence ID" value="MBC9795038.1"/>
    <property type="molecule type" value="Genomic_DNA"/>
</dbReference>
<feature type="transmembrane region" description="Helical" evidence="1">
    <location>
        <begin position="35"/>
        <end position="53"/>
    </location>
</feature>
<keyword evidence="3" id="KW-0418">Kinase</keyword>